<evidence type="ECO:0000256" key="4">
    <source>
        <dbReference type="ARBA" id="ARBA00022692"/>
    </source>
</evidence>
<name>A0A9P0FFT1_BRAAE</name>
<comment type="similarity">
    <text evidence="8">Belongs to the major facilitator superfamily. Sugar transporter (TC 2.A.1.1) family.</text>
</comment>
<feature type="transmembrane region" description="Helical" evidence="10">
    <location>
        <begin position="91"/>
        <end position="115"/>
    </location>
</feature>
<dbReference type="InterPro" id="IPR003663">
    <property type="entry name" value="Sugar/inositol_transpt"/>
</dbReference>
<evidence type="ECO:0000256" key="9">
    <source>
        <dbReference type="SAM" id="MobiDB-lite"/>
    </source>
</evidence>
<keyword evidence="3" id="KW-1003">Cell membrane</keyword>
<dbReference type="GO" id="GO:0005353">
    <property type="term" value="F:fructose transmembrane transporter activity"/>
    <property type="evidence" value="ECO:0007669"/>
    <property type="project" value="UniProtKB-ARBA"/>
</dbReference>
<feature type="transmembrane region" description="Helical" evidence="10">
    <location>
        <begin position="341"/>
        <end position="360"/>
    </location>
</feature>
<keyword evidence="7" id="KW-0325">Glycoprotein</keyword>
<evidence type="ECO:0000256" key="5">
    <source>
        <dbReference type="ARBA" id="ARBA00022989"/>
    </source>
</evidence>
<accession>A0A9P0FFT1</accession>
<dbReference type="NCBIfam" id="TIGR00879">
    <property type="entry name" value="SP"/>
    <property type="match status" value="1"/>
</dbReference>
<feature type="domain" description="Major facilitator superfamily (MFS) profile" evidence="11">
    <location>
        <begin position="43"/>
        <end position="488"/>
    </location>
</feature>
<keyword evidence="2 8" id="KW-0813">Transport</keyword>
<feature type="transmembrane region" description="Helical" evidence="10">
    <location>
        <begin position="152"/>
        <end position="172"/>
    </location>
</feature>
<dbReference type="Pfam" id="PF00083">
    <property type="entry name" value="Sugar_tr"/>
    <property type="match status" value="1"/>
</dbReference>
<keyword evidence="5 10" id="KW-1133">Transmembrane helix</keyword>
<sequence length="530" mass="57320">MEQQGEREVLFAGNDNRPSIQQSPYTELSVKRPGWTKILVLAGASTTLGCSLCVGFHIGVVNTPADIIKSFCNESIHERYNQILSVGSLNLLWSSIVSIFLVGGAVGSLGGSLLADKVGRKGALNLSSVLAVIGGLLFLISKTANSVESIILGRLLVGLSSGLITSVMPMYLTELAPLHLRGATGVLCPLGVTCGVLVGQVMSMYKILGNESSWPNLLGFYLIPLLCSTALPFLPESPKYIFVIKKQHQQALLELCKIRNAKEESLEDEIRELRLEDQDNAEVGDTWTIGKVLKSKTLLLPLLLTVTLQAGQQFSGINAVFYYSSTIFAHAGLSRESSELATIGAGCCNLFMAILSIFSMSTFNRRFLLQISLTSTAFFLVLLGYAISYIDSYHWMPYISILGVLGFVVCYGIALGPIPYFVGSELFEVGPRPAAMALGSMANWGGNFFVGLLFPTMQAEIGAASFFIFATIVVLIFAFTRWYLPETRGRDPSEIAHMCKDGFSSKPLGSPLSSSGTEETFEINDVKTSA</sequence>
<dbReference type="EMBL" id="OV121135">
    <property type="protein sequence ID" value="CAH0554862.1"/>
    <property type="molecule type" value="Genomic_DNA"/>
</dbReference>
<comment type="subcellular location">
    <subcellularLocation>
        <location evidence="1">Cell membrane</location>
        <topology evidence="1">Multi-pass membrane protein</topology>
    </subcellularLocation>
</comment>
<evidence type="ECO:0000256" key="1">
    <source>
        <dbReference type="ARBA" id="ARBA00004651"/>
    </source>
</evidence>
<feature type="transmembrane region" description="Helical" evidence="10">
    <location>
        <begin position="217"/>
        <end position="235"/>
    </location>
</feature>
<keyword evidence="4 10" id="KW-0812">Transmembrane</keyword>
<evidence type="ECO:0000256" key="8">
    <source>
        <dbReference type="RuleBase" id="RU003346"/>
    </source>
</evidence>
<feature type="compositionally biased region" description="Low complexity" evidence="9">
    <location>
        <begin position="507"/>
        <end position="518"/>
    </location>
</feature>
<dbReference type="Gene3D" id="1.20.1250.20">
    <property type="entry name" value="MFS general substrate transporter like domains"/>
    <property type="match status" value="1"/>
</dbReference>
<keyword evidence="6 10" id="KW-0472">Membrane</keyword>
<evidence type="ECO:0000256" key="3">
    <source>
        <dbReference type="ARBA" id="ARBA00022475"/>
    </source>
</evidence>
<dbReference type="SUPFAM" id="SSF103473">
    <property type="entry name" value="MFS general substrate transporter"/>
    <property type="match status" value="1"/>
</dbReference>
<dbReference type="Proteomes" id="UP001154078">
    <property type="component" value="Chromosome 4"/>
</dbReference>
<dbReference type="AlphaFoldDB" id="A0A9P0FFT1"/>
<dbReference type="FunFam" id="1.20.1250.20:FF:001511">
    <property type="entry name" value="Solute carrier family 2, facilitated glucose transporter member 5"/>
    <property type="match status" value="1"/>
</dbReference>
<feature type="transmembrane region" description="Helical" evidence="10">
    <location>
        <begin position="38"/>
        <end position="60"/>
    </location>
</feature>
<organism evidence="12 13">
    <name type="scientific">Brassicogethes aeneus</name>
    <name type="common">Rape pollen beetle</name>
    <name type="synonym">Meligethes aeneus</name>
    <dbReference type="NCBI Taxonomy" id="1431903"/>
    <lineage>
        <taxon>Eukaryota</taxon>
        <taxon>Metazoa</taxon>
        <taxon>Ecdysozoa</taxon>
        <taxon>Arthropoda</taxon>
        <taxon>Hexapoda</taxon>
        <taxon>Insecta</taxon>
        <taxon>Pterygota</taxon>
        <taxon>Neoptera</taxon>
        <taxon>Endopterygota</taxon>
        <taxon>Coleoptera</taxon>
        <taxon>Polyphaga</taxon>
        <taxon>Cucujiformia</taxon>
        <taxon>Nitidulidae</taxon>
        <taxon>Meligethinae</taxon>
        <taxon>Brassicogethes</taxon>
    </lineage>
</organism>
<dbReference type="GO" id="GO:0005886">
    <property type="term" value="C:plasma membrane"/>
    <property type="evidence" value="ECO:0007669"/>
    <property type="project" value="UniProtKB-SubCell"/>
</dbReference>
<dbReference type="InterPro" id="IPR036259">
    <property type="entry name" value="MFS_trans_sf"/>
</dbReference>
<feature type="transmembrane region" description="Helical" evidence="10">
    <location>
        <begin position="434"/>
        <end position="455"/>
    </location>
</feature>
<proteinExistence type="inferred from homology"/>
<protein>
    <recommendedName>
        <fullName evidence="11">Major facilitator superfamily (MFS) profile domain-containing protein</fullName>
    </recommendedName>
</protein>
<feature type="transmembrane region" description="Helical" evidence="10">
    <location>
        <begin position="461"/>
        <end position="484"/>
    </location>
</feature>
<dbReference type="PANTHER" id="PTHR23503">
    <property type="entry name" value="SOLUTE CARRIER FAMILY 2"/>
    <property type="match status" value="1"/>
</dbReference>
<dbReference type="OrthoDB" id="4540492at2759"/>
<evidence type="ECO:0000256" key="7">
    <source>
        <dbReference type="ARBA" id="ARBA00023180"/>
    </source>
</evidence>
<dbReference type="InterPro" id="IPR020846">
    <property type="entry name" value="MFS_dom"/>
</dbReference>
<dbReference type="PROSITE" id="PS00216">
    <property type="entry name" value="SUGAR_TRANSPORT_1"/>
    <property type="match status" value="1"/>
</dbReference>
<dbReference type="InterPro" id="IPR005829">
    <property type="entry name" value="Sugar_transporter_CS"/>
</dbReference>
<evidence type="ECO:0000313" key="12">
    <source>
        <dbReference type="EMBL" id="CAH0554862.1"/>
    </source>
</evidence>
<dbReference type="PANTHER" id="PTHR23503:SF127">
    <property type="entry name" value="FI08437P-RELATED"/>
    <property type="match status" value="1"/>
</dbReference>
<dbReference type="InterPro" id="IPR005828">
    <property type="entry name" value="MFS_sugar_transport-like"/>
</dbReference>
<evidence type="ECO:0000259" key="11">
    <source>
        <dbReference type="PROSITE" id="PS50850"/>
    </source>
</evidence>
<evidence type="ECO:0000313" key="13">
    <source>
        <dbReference type="Proteomes" id="UP001154078"/>
    </source>
</evidence>
<reference evidence="12" key="1">
    <citation type="submission" date="2021-12" db="EMBL/GenBank/DDBJ databases">
        <authorList>
            <person name="King R."/>
        </authorList>
    </citation>
    <scope>NUCLEOTIDE SEQUENCE</scope>
</reference>
<dbReference type="PRINTS" id="PR00171">
    <property type="entry name" value="SUGRTRNSPORT"/>
</dbReference>
<feature type="transmembrane region" description="Helical" evidence="10">
    <location>
        <begin position="367"/>
        <end position="387"/>
    </location>
</feature>
<dbReference type="InterPro" id="IPR045263">
    <property type="entry name" value="GLUT"/>
</dbReference>
<dbReference type="PROSITE" id="PS00217">
    <property type="entry name" value="SUGAR_TRANSPORT_2"/>
    <property type="match status" value="1"/>
</dbReference>
<keyword evidence="13" id="KW-1185">Reference proteome</keyword>
<evidence type="ECO:0000256" key="10">
    <source>
        <dbReference type="SAM" id="Phobius"/>
    </source>
</evidence>
<feature type="transmembrane region" description="Helical" evidence="10">
    <location>
        <begin position="399"/>
        <end position="422"/>
    </location>
</feature>
<feature type="transmembrane region" description="Helical" evidence="10">
    <location>
        <begin position="122"/>
        <end position="140"/>
    </location>
</feature>
<dbReference type="GO" id="GO:1990539">
    <property type="term" value="P:fructose import across plasma membrane"/>
    <property type="evidence" value="ECO:0007669"/>
    <property type="project" value="UniProtKB-ARBA"/>
</dbReference>
<dbReference type="PROSITE" id="PS50850">
    <property type="entry name" value="MFS"/>
    <property type="match status" value="1"/>
</dbReference>
<feature type="transmembrane region" description="Helical" evidence="10">
    <location>
        <begin position="184"/>
        <end position="205"/>
    </location>
</feature>
<gene>
    <name evidence="12" type="ORF">MELIAE_LOCUS6352</name>
</gene>
<evidence type="ECO:0000256" key="6">
    <source>
        <dbReference type="ARBA" id="ARBA00023136"/>
    </source>
</evidence>
<evidence type="ECO:0000256" key="2">
    <source>
        <dbReference type="ARBA" id="ARBA00022448"/>
    </source>
</evidence>
<feature type="region of interest" description="Disordered" evidence="9">
    <location>
        <begin position="507"/>
        <end position="530"/>
    </location>
</feature>